<keyword evidence="3 6" id="KW-0249">Electron transport</keyword>
<dbReference type="PANTHER" id="PTHR36923">
    <property type="entry name" value="FERREDOXIN"/>
    <property type="match status" value="1"/>
</dbReference>
<dbReference type="InterPro" id="IPR001080">
    <property type="entry name" value="3Fe4S_ferredoxin"/>
</dbReference>
<dbReference type="GO" id="GO:0009055">
    <property type="term" value="F:electron transfer activity"/>
    <property type="evidence" value="ECO:0007669"/>
    <property type="project" value="UniProtKB-UniRule"/>
</dbReference>
<dbReference type="InterPro" id="IPR017896">
    <property type="entry name" value="4Fe4S_Fe-S-bd"/>
</dbReference>
<dbReference type="InterPro" id="IPR051269">
    <property type="entry name" value="Fe-S_cluster_ET"/>
</dbReference>
<evidence type="ECO:0000313" key="9">
    <source>
        <dbReference type="Proteomes" id="UP000053326"/>
    </source>
</evidence>
<protein>
    <recommendedName>
        <fullName evidence="6">Ferredoxin</fullName>
    </recommendedName>
</protein>
<dbReference type="GO" id="GO:0005506">
    <property type="term" value="F:iron ion binding"/>
    <property type="evidence" value="ECO:0007669"/>
    <property type="project" value="UniProtKB-UniRule"/>
</dbReference>
<dbReference type="PRINTS" id="PR00352">
    <property type="entry name" value="3FE4SFRDOXIN"/>
</dbReference>
<evidence type="ECO:0000256" key="2">
    <source>
        <dbReference type="ARBA" id="ARBA00022723"/>
    </source>
</evidence>
<dbReference type="Proteomes" id="UP000053326">
    <property type="component" value="Unassembled WGS sequence"/>
</dbReference>
<proteinExistence type="predicted"/>
<dbReference type="PROSITE" id="PS51379">
    <property type="entry name" value="4FE4S_FER_2"/>
    <property type="match status" value="1"/>
</dbReference>
<dbReference type="Pfam" id="PF13370">
    <property type="entry name" value="Fer4_13"/>
    <property type="match status" value="1"/>
</dbReference>
<evidence type="ECO:0000256" key="4">
    <source>
        <dbReference type="ARBA" id="ARBA00023004"/>
    </source>
</evidence>
<evidence type="ECO:0000256" key="3">
    <source>
        <dbReference type="ARBA" id="ARBA00022982"/>
    </source>
</evidence>
<keyword evidence="4 6" id="KW-0408">Iron</keyword>
<dbReference type="AlphaFoldDB" id="A0A101FG50"/>
<organism evidence="8 9">
    <name type="scientific">Thermacetogenium phaeum</name>
    <dbReference type="NCBI Taxonomy" id="85874"/>
    <lineage>
        <taxon>Bacteria</taxon>
        <taxon>Bacillati</taxon>
        <taxon>Bacillota</taxon>
        <taxon>Clostridia</taxon>
        <taxon>Thermoanaerobacterales</taxon>
        <taxon>Thermoanaerobacteraceae</taxon>
        <taxon>Thermacetogenium</taxon>
    </lineage>
</organism>
<evidence type="ECO:0000256" key="5">
    <source>
        <dbReference type="ARBA" id="ARBA00023014"/>
    </source>
</evidence>
<accession>A0A101FG50</accession>
<comment type="function">
    <text evidence="6">Ferredoxins are iron-sulfur proteins that transfer electrons in a wide variety of metabolic reactions.</text>
</comment>
<evidence type="ECO:0000313" key="8">
    <source>
        <dbReference type="EMBL" id="KUK36433.1"/>
    </source>
</evidence>
<evidence type="ECO:0000256" key="6">
    <source>
        <dbReference type="RuleBase" id="RU368020"/>
    </source>
</evidence>
<keyword evidence="1 6" id="KW-0813">Transport</keyword>
<gene>
    <name evidence="8" type="ORF">XD66_0857</name>
</gene>
<feature type="domain" description="4Fe-4S ferredoxin-type" evidence="7">
    <location>
        <begin position="1"/>
        <end position="29"/>
    </location>
</feature>
<keyword evidence="2 6" id="KW-0479">Metal-binding</keyword>
<dbReference type="GO" id="GO:0051536">
    <property type="term" value="F:iron-sulfur cluster binding"/>
    <property type="evidence" value="ECO:0007669"/>
    <property type="project" value="UniProtKB-KW"/>
</dbReference>
<dbReference type="EMBL" id="LGFO01000095">
    <property type="protein sequence ID" value="KUK36433.1"/>
    <property type="molecule type" value="Genomic_DNA"/>
</dbReference>
<dbReference type="Gene3D" id="3.30.70.20">
    <property type="match status" value="1"/>
</dbReference>
<name>A0A101FG50_9THEO</name>
<keyword evidence="5 6" id="KW-0411">Iron-sulfur</keyword>
<dbReference type="InterPro" id="IPR017900">
    <property type="entry name" value="4Fe4S_Fe_S_CS"/>
</dbReference>
<sequence length="63" mass="6994">MEVFVDPDLCISCGTCIDLCPEIYDWDEDGKARAIEEEVPEELEDCAKEAVESCPVDAIKESP</sequence>
<dbReference type="PROSITE" id="PS00198">
    <property type="entry name" value="4FE4S_FER_1"/>
    <property type="match status" value="1"/>
</dbReference>
<comment type="caution">
    <text evidence="8">The sequence shown here is derived from an EMBL/GenBank/DDBJ whole genome shotgun (WGS) entry which is preliminary data.</text>
</comment>
<dbReference type="SUPFAM" id="SSF54862">
    <property type="entry name" value="4Fe-4S ferredoxins"/>
    <property type="match status" value="1"/>
</dbReference>
<evidence type="ECO:0000256" key="1">
    <source>
        <dbReference type="ARBA" id="ARBA00022448"/>
    </source>
</evidence>
<reference evidence="9" key="1">
    <citation type="journal article" date="2015" name="MBio">
        <title>Genome-Resolved Metagenomic Analysis Reveals Roles for Candidate Phyla and Other Microbial Community Members in Biogeochemical Transformations in Oil Reservoirs.</title>
        <authorList>
            <person name="Hu P."/>
            <person name="Tom L."/>
            <person name="Singh A."/>
            <person name="Thomas B.C."/>
            <person name="Baker B.J."/>
            <person name="Piceno Y.M."/>
            <person name="Andersen G.L."/>
            <person name="Banfield J.F."/>
        </authorList>
    </citation>
    <scope>NUCLEOTIDE SEQUENCE [LARGE SCALE GENOMIC DNA]</scope>
</reference>
<dbReference type="PANTHER" id="PTHR36923:SF3">
    <property type="entry name" value="FERREDOXIN"/>
    <property type="match status" value="1"/>
</dbReference>
<evidence type="ECO:0000259" key="7">
    <source>
        <dbReference type="PROSITE" id="PS51379"/>
    </source>
</evidence>